<dbReference type="Proteomes" id="UP000185491">
    <property type="component" value="Chromosome"/>
</dbReference>
<reference evidence="3 4" key="1">
    <citation type="submission" date="2014-08" db="EMBL/GenBank/DDBJ databases">
        <title>Complete genome sequence of Corynebacterium phocae M408/89/1(T)(=DSM 44612(T)), isolated from the common seal (Phoca vitulina).</title>
        <authorList>
            <person name="Ruckert C."/>
            <person name="Albersmeier A."/>
            <person name="Winkler A."/>
            <person name="Kalinowski J."/>
        </authorList>
    </citation>
    <scope>NUCLEOTIDE SEQUENCE [LARGE SCALE GENOMIC DNA]</scope>
    <source>
        <strain evidence="3 4">M408/89/1</strain>
    </source>
</reference>
<evidence type="ECO:0000259" key="1">
    <source>
        <dbReference type="Pfam" id="PF00557"/>
    </source>
</evidence>
<evidence type="ECO:0000313" key="4">
    <source>
        <dbReference type="Proteomes" id="UP000185491"/>
    </source>
</evidence>
<gene>
    <name evidence="3" type="ORF">CPHO_06130</name>
</gene>
<dbReference type="RefSeq" id="WP_075734104.1">
    <property type="nucleotide sequence ID" value="NZ_CP009249.1"/>
</dbReference>
<sequence>MFPAKIYTERLHKAQELAAKRGISAVIVTPGPDFAYLTGSWMSSHERLSAVVIPATGTVCAVVPATDAFEVHYLSDWGVNVLGWTDGQDPHGLVLEQLSKHTAETGENQQDNSAIAVSSAMTADHLLRLQKLSGKLFVPANSVLAELFTVKDSAEIEQLDACARAIDAVHAQVPALLQPGSTENDVAEKLHELILKEHSSVDFVIVGSGPNGANPHHSHSDRVLEEGDVVVVDLGGTFGVGYHSDCTRTYIVGGRDKASPEVIAAYDVLYAAQLNARELASPGISAQAVDAAARSVIAEAGFGEYFTHRTGHGIGLSTHEEPFIMAGNSLELEENMAFSIEPGIYVPGKWGMRLEDIVVTTADGIRSLNQAPRELR</sequence>
<dbReference type="InterPro" id="IPR050659">
    <property type="entry name" value="Peptidase_M24B"/>
</dbReference>
<evidence type="ECO:0000259" key="2">
    <source>
        <dbReference type="Pfam" id="PF01321"/>
    </source>
</evidence>
<evidence type="ECO:0000313" key="3">
    <source>
        <dbReference type="EMBL" id="APT92535.1"/>
    </source>
</evidence>
<dbReference type="Pfam" id="PF00557">
    <property type="entry name" value="Peptidase_M24"/>
    <property type="match status" value="1"/>
</dbReference>
<accession>A0A1L7D357</accession>
<dbReference type="InterPro" id="IPR036005">
    <property type="entry name" value="Creatinase/aminopeptidase-like"/>
</dbReference>
<dbReference type="Gene3D" id="3.40.350.10">
    <property type="entry name" value="Creatinase/prolidase N-terminal domain"/>
    <property type="match status" value="1"/>
</dbReference>
<dbReference type="OrthoDB" id="9806388at2"/>
<keyword evidence="4" id="KW-1185">Reference proteome</keyword>
<feature type="domain" description="Peptidase M24" evidence="1">
    <location>
        <begin position="158"/>
        <end position="361"/>
    </location>
</feature>
<dbReference type="STRING" id="161895.CPHO_06130"/>
<name>A0A1L7D357_9CORY</name>
<dbReference type="SUPFAM" id="SSF55920">
    <property type="entry name" value="Creatinase/aminopeptidase"/>
    <property type="match status" value="1"/>
</dbReference>
<dbReference type="InterPro" id="IPR000587">
    <property type="entry name" value="Creatinase_N"/>
</dbReference>
<dbReference type="InterPro" id="IPR029149">
    <property type="entry name" value="Creatin/AminoP/Spt16_N"/>
</dbReference>
<feature type="domain" description="Creatinase N-terminal" evidence="2">
    <location>
        <begin position="10"/>
        <end position="146"/>
    </location>
</feature>
<organism evidence="3 4">
    <name type="scientific">Corynebacterium phocae</name>
    <dbReference type="NCBI Taxonomy" id="161895"/>
    <lineage>
        <taxon>Bacteria</taxon>
        <taxon>Bacillati</taxon>
        <taxon>Actinomycetota</taxon>
        <taxon>Actinomycetes</taxon>
        <taxon>Mycobacteriales</taxon>
        <taxon>Corynebacteriaceae</taxon>
        <taxon>Corynebacterium</taxon>
    </lineage>
</organism>
<proteinExistence type="predicted"/>
<dbReference type="Gene3D" id="3.90.230.10">
    <property type="entry name" value="Creatinase/methionine aminopeptidase superfamily"/>
    <property type="match status" value="1"/>
</dbReference>
<dbReference type="EMBL" id="CP009249">
    <property type="protein sequence ID" value="APT92535.1"/>
    <property type="molecule type" value="Genomic_DNA"/>
</dbReference>
<dbReference type="Pfam" id="PF01321">
    <property type="entry name" value="Creatinase_N"/>
    <property type="match status" value="1"/>
</dbReference>
<dbReference type="PANTHER" id="PTHR46112">
    <property type="entry name" value="AMINOPEPTIDASE"/>
    <property type="match status" value="1"/>
</dbReference>
<dbReference type="InterPro" id="IPR000994">
    <property type="entry name" value="Pept_M24"/>
</dbReference>
<dbReference type="AlphaFoldDB" id="A0A1L7D357"/>
<dbReference type="SUPFAM" id="SSF53092">
    <property type="entry name" value="Creatinase/prolidase N-terminal domain"/>
    <property type="match status" value="1"/>
</dbReference>
<protein>
    <submittedName>
        <fullName evidence="3">Peptidase M24</fullName>
    </submittedName>
</protein>
<dbReference type="KEGG" id="cpho:CPHO_06130"/>
<dbReference type="PANTHER" id="PTHR46112:SF3">
    <property type="entry name" value="AMINOPEPTIDASE YPDF"/>
    <property type="match status" value="1"/>
</dbReference>